<proteinExistence type="predicted"/>
<organism evidence="1 2">
    <name type="scientific">Schizopora paradoxa</name>
    <dbReference type="NCBI Taxonomy" id="27342"/>
    <lineage>
        <taxon>Eukaryota</taxon>
        <taxon>Fungi</taxon>
        <taxon>Dikarya</taxon>
        <taxon>Basidiomycota</taxon>
        <taxon>Agaricomycotina</taxon>
        <taxon>Agaricomycetes</taxon>
        <taxon>Hymenochaetales</taxon>
        <taxon>Schizoporaceae</taxon>
        <taxon>Schizopora</taxon>
    </lineage>
</organism>
<dbReference type="InParanoid" id="A0A0H2RG23"/>
<accession>A0A0H2RG23</accession>
<name>A0A0H2RG23_9AGAM</name>
<keyword evidence="2" id="KW-1185">Reference proteome</keyword>
<dbReference type="EMBL" id="KQ086024">
    <property type="protein sequence ID" value="KLO10497.1"/>
    <property type="molecule type" value="Genomic_DNA"/>
</dbReference>
<reference evidence="1 2" key="1">
    <citation type="submission" date="2015-04" db="EMBL/GenBank/DDBJ databases">
        <title>Complete genome sequence of Schizopora paradoxa KUC8140, a cosmopolitan wood degrader in East Asia.</title>
        <authorList>
            <consortium name="DOE Joint Genome Institute"/>
            <person name="Min B."/>
            <person name="Park H."/>
            <person name="Jang Y."/>
            <person name="Kim J.-J."/>
            <person name="Kim K.H."/>
            <person name="Pangilinan J."/>
            <person name="Lipzen A."/>
            <person name="Riley R."/>
            <person name="Grigoriev I.V."/>
            <person name="Spatafora J.W."/>
            <person name="Choi I.-G."/>
        </authorList>
    </citation>
    <scope>NUCLEOTIDE SEQUENCE [LARGE SCALE GENOMIC DNA]</scope>
    <source>
        <strain evidence="1 2">KUC8140</strain>
    </source>
</reference>
<dbReference type="Proteomes" id="UP000053477">
    <property type="component" value="Unassembled WGS sequence"/>
</dbReference>
<protein>
    <submittedName>
        <fullName evidence="1">Uncharacterized protein</fullName>
    </submittedName>
</protein>
<sequence length="218" mass="24257">MFKSSESPDDPTSSSLVLEELRRDDASAITFSYYSTASTNQTMSNLIGAGRIIGNLLSKAGLSLESGIGKFAYRTGIGNYAKAAAMVQGYWKLYRMFEGDDAKKHAKACELLLIGARSNNSKTQTEAFTCIVHYAVIFPSVVRLAFQGVFQRRNEISDVVSFSWRRSGVDYDVGWLYWYKLASRCLSSQPSPILDAAAQFDSRGVDFSQFEDILLNWT</sequence>
<dbReference type="OrthoDB" id="3054074at2759"/>
<evidence type="ECO:0000313" key="1">
    <source>
        <dbReference type="EMBL" id="KLO10497.1"/>
    </source>
</evidence>
<evidence type="ECO:0000313" key="2">
    <source>
        <dbReference type="Proteomes" id="UP000053477"/>
    </source>
</evidence>
<gene>
    <name evidence="1" type="ORF">SCHPADRAFT_514860</name>
</gene>
<dbReference type="AlphaFoldDB" id="A0A0H2RG23"/>